<dbReference type="EMBL" id="UYRT01093216">
    <property type="protein sequence ID" value="VDN38735.1"/>
    <property type="molecule type" value="Genomic_DNA"/>
</dbReference>
<reference evidence="1 2" key="1">
    <citation type="submission" date="2018-11" db="EMBL/GenBank/DDBJ databases">
        <authorList>
            <consortium name="Pathogen Informatics"/>
        </authorList>
    </citation>
    <scope>NUCLEOTIDE SEQUENCE [LARGE SCALE GENOMIC DNA]</scope>
</reference>
<proteinExistence type="predicted"/>
<dbReference type="Proteomes" id="UP000271098">
    <property type="component" value="Unassembled WGS sequence"/>
</dbReference>
<organism evidence="1 2">
    <name type="scientific">Gongylonema pulchrum</name>
    <dbReference type="NCBI Taxonomy" id="637853"/>
    <lineage>
        <taxon>Eukaryota</taxon>
        <taxon>Metazoa</taxon>
        <taxon>Ecdysozoa</taxon>
        <taxon>Nematoda</taxon>
        <taxon>Chromadorea</taxon>
        <taxon>Rhabditida</taxon>
        <taxon>Spirurina</taxon>
        <taxon>Spiruromorpha</taxon>
        <taxon>Spiruroidea</taxon>
        <taxon>Gongylonematidae</taxon>
        <taxon>Gongylonema</taxon>
    </lineage>
</organism>
<keyword evidence="2" id="KW-1185">Reference proteome</keyword>
<accession>A0A3P7N887</accession>
<name>A0A3P7N887_9BILA</name>
<evidence type="ECO:0000313" key="2">
    <source>
        <dbReference type="Proteomes" id="UP000271098"/>
    </source>
</evidence>
<evidence type="ECO:0000313" key="1">
    <source>
        <dbReference type="EMBL" id="VDN38735.1"/>
    </source>
</evidence>
<sequence>MKDTSRIVATDIENTIKAAESGSGNVYSSSEGSLPDTVMSETGYEEITNHQIEDNKTSEAATPVRFVTESYWCVKKVICVPVHAVLALA</sequence>
<gene>
    <name evidence="1" type="ORF">GPUH_LOCUS21682</name>
</gene>
<dbReference type="AlphaFoldDB" id="A0A3P7N887"/>
<protein>
    <submittedName>
        <fullName evidence="1">Uncharacterized protein</fullName>
    </submittedName>
</protein>